<name>A0ABR3H5T6_LOXSC</name>
<comment type="caution">
    <text evidence="2">The sequence shown here is derived from an EMBL/GenBank/DDBJ whole genome shotgun (WGS) entry which is preliminary data.</text>
</comment>
<sequence>MIQCVISCEGPDHCQGIPNVRDSTPCHSRPTRHQVRRAAPPARHAGNTKERDHASDNSSKRCNYLRWECWDGPANAHARRAYPLVSVARKGGGRSFQQRDAANLKDPRNATVRCFFKYRYFGFIVVMTPNIIVVKCNFLRASIFNMLASLRYGVICDRGGTVKQNRVHIKEYDKRHGPYTASQ</sequence>
<dbReference type="Proteomes" id="UP001549920">
    <property type="component" value="Unassembled WGS sequence"/>
</dbReference>
<protein>
    <submittedName>
        <fullName evidence="2">Uncharacterized protein</fullName>
    </submittedName>
</protein>
<feature type="region of interest" description="Disordered" evidence="1">
    <location>
        <begin position="19"/>
        <end position="57"/>
    </location>
</feature>
<dbReference type="EMBL" id="JBEUOH010000026">
    <property type="protein sequence ID" value="KAL0860158.1"/>
    <property type="molecule type" value="Genomic_DNA"/>
</dbReference>
<reference evidence="2 3" key="1">
    <citation type="submission" date="2024-06" db="EMBL/GenBank/DDBJ databases">
        <title>A chromosome-level genome assembly of beet webworm, Loxostege sticticalis.</title>
        <authorList>
            <person name="Zhang Y."/>
        </authorList>
    </citation>
    <scope>NUCLEOTIDE SEQUENCE [LARGE SCALE GENOMIC DNA]</scope>
    <source>
        <strain evidence="2">AQ026</strain>
        <tissue evidence="2">Whole body</tissue>
    </source>
</reference>
<evidence type="ECO:0000313" key="3">
    <source>
        <dbReference type="Proteomes" id="UP001549920"/>
    </source>
</evidence>
<organism evidence="2 3">
    <name type="scientific">Loxostege sticticalis</name>
    <name type="common">Beet webworm moth</name>
    <dbReference type="NCBI Taxonomy" id="481309"/>
    <lineage>
        <taxon>Eukaryota</taxon>
        <taxon>Metazoa</taxon>
        <taxon>Ecdysozoa</taxon>
        <taxon>Arthropoda</taxon>
        <taxon>Hexapoda</taxon>
        <taxon>Insecta</taxon>
        <taxon>Pterygota</taxon>
        <taxon>Neoptera</taxon>
        <taxon>Endopterygota</taxon>
        <taxon>Lepidoptera</taxon>
        <taxon>Glossata</taxon>
        <taxon>Ditrysia</taxon>
        <taxon>Pyraloidea</taxon>
        <taxon>Crambidae</taxon>
        <taxon>Pyraustinae</taxon>
        <taxon>Loxostege</taxon>
    </lineage>
</organism>
<proteinExistence type="predicted"/>
<keyword evidence="3" id="KW-1185">Reference proteome</keyword>
<evidence type="ECO:0000256" key="1">
    <source>
        <dbReference type="SAM" id="MobiDB-lite"/>
    </source>
</evidence>
<accession>A0ABR3H5T6</accession>
<evidence type="ECO:0000313" key="2">
    <source>
        <dbReference type="EMBL" id="KAL0860158.1"/>
    </source>
</evidence>
<feature type="compositionally biased region" description="Basic and acidic residues" evidence="1">
    <location>
        <begin position="47"/>
        <end position="57"/>
    </location>
</feature>
<gene>
    <name evidence="2" type="ORF">ABMA27_010465</name>
</gene>